<proteinExistence type="inferred from homology"/>
<sequence>MTEDFDVDPVDKALALWGLQNASARFVAGRENRVYRVEDASGTYALRLRRPGYRGADELASELHWLFAMADAGLNVPEPQKSLTGALMEPLGERHVDLLEWLSGKPLGQSRDPLELDDSVATFRDLGRMMAKLHNACDAWQRPSWFKRCHWNLDGFLGEAPLWGRFWENSTLDVETRTLLVEFREKATADLAAVQEGLDYGLVHGDLVRENVMVDGDQLSMIDFDDGGFGFRLFDVATALIKNLGEPNFPDLQAALIGGYREYRPLDDRHLPLFMGLRAVTYVGWIVPRMEEEGSPARNIRFINTARDLCGAYLNKTA</sequence>
<dbReference type="Gene3D" id="3.30.200.20">
    <property type="entry name" value="Phosphorylase Kinase, domain 1"/>
    <property type="match status" value="1"/>
</dbReference>
<dbReference type="GO" id="GO:0009088">
    <property type="term" value="P:threonine biosynthetic process"/>
    <property type="evidence" value="ECO:0007669"/>
    <property type="project" value="UniProtKB-KW"/>
</dbReference>
<evidence type="ECO:0000256" key="6">
    <source>
        <dbReference type="ARBA" id="ARBA00022840"/>
    </source>
</evidence>
<reference evidence="9 10" key="1">
    <citation type="submission" date="2019-10" db="EMBL/GenBank/DDBJ databases">
        <title>Epibacterium sp. nov., isolated from seawater.</title>
        <authorList>
            <person name="Zhang X."/>
            <person name="Li N."/>
        </authorList>
    </citation>
    <scope>NUCLEOTIDE SEQUENCE [LARGE SCALE GENOMIC DNA]</scope>
    <source>
        <strain evidence="9 10">SM1979</strain>
    </source>
</reference>
<evidence type="ECO:0000256" key="1">
    <source>
        <dbReference type="ARBA" id="ARBA00022605"/>
    </source>
</evidence>
<dbReference type="GO" id="GO:0005524">
    <property type="term" value="F:ATP binding"/>
    <property type="evidence" value="ECO:0007669"/>
    <property type="project" value="UniProtKB-KW"/>
</dbReference>
<name>A0A843YEU1_9RHOB</name>
<accession>A0A843YEU1</accession>
<evidence type="ECO:0000259" key="8">
    <source>
        <dbReference type="Pfam" id="PF01636"/>
    </source>
</evidence>
<gene>
    <name evidence="9" type="ORF">GFB49_05055</name>
</gene>
<dbReference type="Proteomes" id="UP000444174">
    <property type="component" value="Unassembled WGS sequence"/>
</dbReference>
<keyword evidence="4" id="KW-0547">Nucleotide-binding</keyword>
<protein>
    <submittedName>
        <fullName evidence="9">Phosphotransferase</fullName>
    </submittedName>
</protein>
<dbReference type="SUPFAM" id="SSF56112">
    <property type="entry name" value="Protein kinase-like (PK-like)"/>
    <property type="match status" value="1"/>
</dbReference>
<evidence type="ECO:0000256" key="2">
    <source>
        <dbReference type="ARBA" id="ARBA00022679"/>
    </source>
</evidence>
<dbReference type="EMBL" id="WIBF01000002">
    <property type="protein sequence ID" value="MQQ07812.1"/>
    <property type="molecule type" value="Genomic_DNA"/>
</dbReference>
<dbReference type="AlphaFoldDB" id="A0A843YEU1"/>
<feature type="domain" description="Aminoglycoside phosphotransferase" evidence="8">
    <location>
        <begin position="26"/>
        <end position="265"/>
    </location>
</feature>
<dbReference type="PANTHER" id="PTHR21064">
    <property type="entry name" value="AMINOGLYCOSIDE PHOSPHOTRANSFERASE DOMAIN-CONTAINING PROTEIN-RELATED"/>
    <property type="match status" value="1"/>
</dbReference>
<organism evidence="9 10">
    <name type="scientific">Tritonibacter litoralis</name>
    <dbReference type="NCBI Taxonomy" id="2662264"/>
    <lineage>
        <taxon>Bacteria</taxon>
        <taxon>Pseudomonadati</taxon>
        <taxon>Pseudomonadota</taxon>
        <taxon>Alphaproteobacteria</taxon>
        <taxon>Rhodobacterales</taxon>
        <taxon>Paracoccaceae</taxon>
        <taxon>Tritonibacter</taxon>
    </lineage>
</organism>
<evidence type="ECO:0000256" key="5">
    <source>
        <dbReference type="ARBA" id="ARBA00022777"/>
    </source>
</evidence>
<comment type="caution">
    <text evidence="9">The sequence shown here is derived from an EMBL/GenBank/DDBJ whole genome shotgun (WGS) entry which is preliminary data.</text>
</comment>
<keyword evidence="6" id="KW-0067">ATP-binding</keyword>
<dbReference type="CDD" id="cd05153">
    <property type="entry name" value="HomoserineK_II"/>
    <property type="match status" value="1"/>
</dbReference>
<dbReference type="PANTHER" id="PTHR21064:SF6">
    <property type="entry name" value="AMINOGLYCOSIDE PHOSPHOTRANSFERASE DOMAIN-CONTAINING PROTEIN"/>
    <property type="match status" value="1"/>
</dbReference>
<dbReference type="InterPro" id="IPR002575">
    <property type="entry name" value="Aminoglycoside_PTrfase"/>
</dbReference>
<keyword evidence="5" id="KW-0418">Kinase</keyword>
<keyword evidence="2 9" id="KW-0808">Transferase</keyword>
<keyword evidence="3" id="KW-0791">Threonine biosynthesis</keyword>
<dbReference type="GO" id="GO:0004413">
    <property type="term" value="F:homoserine kinase activity"/>
    <property type="evidence" value="ECO:0007669"/>
    <property type="project" value="InterPro"/>
</dbReference>
<evidence type="ECO:0000313" key="10">
    <source>
        <dbReference type="Proteomes" id="UP000444174"/>
    </source>
</evidence>
<dbReference type="InterPro" id="IPR050249">
    <property type="entry name" value="Pseudomonas-type_ThrB"/>
</dbReference>
<dbReference type="Pfam" id="PF01636">
    <property type="entry name" value="APH"/>
    <property type="match status" value="1"/>
</dbReference>
<evidence type="ECO:0000256" key="7">
    <source>
        <dbReference type="ARBA" id="ARBA00038240"/>
    </source>
</evidence>
<keyword evidence="1" id="KW-0028">Amino-acid biosynthesis</keyword>
<comment type="similarity">
    <text evidence="7">Belongs to the pseudomonas-type ThrB family.</text>
</comment>
<evidence type="ECO:0000256" key="3">
    <source>
        <dbReference type="ARBA" id="ARBA00022697"/>
    </source>
</evidence>
<evidence type="ECO:0000313" key="9">
    <source>
        <dbReference type="EMBL" id="MQQ07812.1"/>
    </source>
</evidence>
<dbReference type="Gene3D" id="3.90.1200.10">
    <property type="match status" value="1"/>
</dbReference>
<evidence type="ECO:0000256" key="4">
    <source>
        <dbReference type="ARBA" id="ARBA00022741"/>
    </source>
</evidence>
<dbReference type="InterPro" id="IPR005280">
    <property type="entry name" value="Homoserine_kinase_II"/>
</dbReference>
<dbReference type="InterPro" id="IPR011009">
    <property type="entry name" value="Kinase-like_dom_sf"/>
</dbReference>
<dbReference type="RefSeq" id="WP_153214724.1">
    <property type="nucleotide sequence ID" value="NZ_WIBF01000002.1"/>
</dbReference>
<keyword evidence="10" id="KW-1185">Reference proteome</keyword>